<dbReference type="EMBL" id="AABVCV010000004">
    <property type="protein sequence ID" value="EAJ1254174.1"/>
    <property type="molecule type" value="Genomic_DNA"/>
</dbReference>
<keyword evidence="2" id="KW-1133">Transmembrane helix</keyword>
<comment type="caution">
    <text evidence="4">The sequence shown here is derived from an EMBL/GenBank/DDBJ whole genome shotgun (WGS) entry which is preliminary data.</text>
</comment>
<dbReference type="InterPro" id="IPR036737">
    <property type="entry name" value="OmpA-like_sf"/>
</dbReference>
<organism evidence="4 5">
    <name type="scientific">Campylobacter lari</name>
    <dbReference type="NCBI Taxonomy" id="201"/>
    <lineage>
        <taxon>Bacteria</taxon>
        <taxon>Pseudomonadati</taxon>
        <taxon>Campylobacterota</taxon>
        <taxon>Epsilonproteobacteria</taxon>
        <taxon>Campylobacterales</taxon>
        <taxon>Campylobacteraceae</taxon>
        <taxon>Campylobacter</taxon>
    </lineage>
</organism>
<feature type="transmembrane region" description="Helical" evidence="2">
    <location>
        <begin position="16"/>
        <end position="40"/>
    </location>
</feature>
<dbReference type="InterPro" id="IPR050330">
    <property type="entry name" value="Bact_OuterMem_StrucFunc"/>
</dbReference>
<feature type="domain" description="OmpA-like" evidence="3">
    <location>
        <begin position="80"/>
        <end position="225"/>
    </location>
</feature>
<name>A0A7U8APF4_CAMLA</name>
<dbReference type="Gene3D" id="3.30.1330.60">
    <property type="entry name" value="OmpA-like domain"/>
    <property type="match status" value="1"/>
</dbReference>
<evidence type="ECO:0000259" key="3">
    <source>
        <dbReference type="PROSITE" id="PS51123"/>
    </source>
</evidence>
<accession>A0A7U8APF4</accession>
<gene>
    <name evidence="4" type="ORF">A0Y59_03055</name>
</gene>
<keyword evidence="2" id="KW-0812">Transmembrane</keyword>
<protein>
    <submittedName>
        <fullName evidence="4">OmpA family protein</fullName>
    </submittedName>
</protein>
<dbReference type="PANTHER" id="PTHR30329">
    <property type="entry name" value="STATOR ELEMENT OF FLAGELLAR MOTOR COMPLEX"/>
    <property type="match status" value="1"/>
</dbReference>
<proteinExistence type="predicted"/>
<dbReference type="SUPFAM" id="SSF103088">
    <property type="entry name" value="OmpA-like"/>
    <property type="match status" value="1"/>
</dbReference>
<keyword evidence="1 2" id="KW-0472">Membrane</keyword>
<dbReference type="Pfam" id="PF00691">
    <property type="entry name" value="OmpA"/>
    <property type="match status" value="1"/>
</dbReference>
<dbReference type="InterPro" id="IPR006665">
    <property type="entry name" value="OmpA-like"/>
</dbReference>
<dbReference type="Proteomes" id="UP000533324">
    <property type="component" value="Unassembled WGS sequence"/>
</dbReference>
<dbReference type="PROSITE" id="PS51123">
    <property type="entry name" value="OMPA_2"/>
    <property type="match status" value="1"/>
</dbReference>
<dbReference type="PANTHER" id="PTHR30329:SF21">
    <property type="entry name" value="LIPOPROTEIN YIAD-RELATED"/>
    <property type="match status" value="1"/>
</dbReference>
<dbReference type="GO" id="GO:0016020">
    <property type="term" value="C:membrane"/>
    <property type="evidence" value="ECO:0007669"/>
    <property type="project" value="UniProtKB-UniRule"/>
</dbReference>
<evidence type="ECO:0000313" key="5">
    <source>
        <dbReference type="Proteomes" id="UP000533324"/>
    </source>
</evidence>
<sequence>MKLFRKNKKISEDDDFFIALSDIMTALMLLFLLISVVYMIKVEDSVKIPKIFKETTQGLSEHLNKEFEKDLKAWGAVLDKDLTIRFYQPDILFKTGSDVLSPKFKNILNDFFPRYLKIMMDKQFINNIEEIRIEGHTSSFWGNIKGDIAYLNNMELSQARTREVIKYLLNLNLNEKEKEWLKKHFRAIGFSSAKPLNDKSQTLQYGEKENFIKSQRVEFRVRTNIENKIVEVVDK</sequence>
<dbReference type="AlphaFoldDB" id="A0A7U8APF4"/>
<evidence type="ECO:0000256" key="2">
    <source>
        <dbReference type="SAM" id="Phobius"/>
    </source>
</evidence>
<reference evidence="4 5" key="1">
    <citation type="submission" date="2018-05" db="EMBL/GenBank/DDBJ databases">
        <authorList>
            <consortium name="PulseNet: The National Subtyping Network for Foodborne Disease Surveillance"/>
            <person name="Tarr C.L."/>
            <person name="Trees E."/>
            <person name="Katz L.S."/>
            <person name="Carleton-Romer H.A."/>
            <person name="Stroika S."/>
            <person name="Kucerova Z."/>
            <person name="Roache K.F."/>
            <person name="Sabol A.L."/>
            <person name="Besser J."/>
            <person name="Gerner-Smidt P."/>
        </authorList>
    </citation>
    <scope>NUCLEOTIDE SEQUENCE [LARGE SCALE GENOMIC DNA]</scope>
    <source>
        <strain evidence="4 5">1988D-2602</strain>
    </source>
</reference>
<evidence type="ECO:0000256" key="1">
    <source>
        <dbReference type="PROSITE-ProRule" id="PRU00473"/>
    </source>
</evidence>
<evidence type="ECO:0000313" key="4">
    <source>
        <dbReference type="EMBL" id="EAJ1254174.1"/>
    </source>
</evidence>